<keyword evidence="2" id="KW-0472">Membrane</keyword>
<feature type="compositionally biased region" description="Basic and acidic residues" evidence="1">
    <location>
        <begin position="384"/>
        <end position="394"/>
    </location>
</feature>
<dbReference type="AlphaFoldDB" id="A0AAD9S7G3"/>
<evidence type="ECO:0000256" key="1">
    <source>
        <dbReference type="SAM" id="MobiDB-lite"/>
    </source>
</evidence>
<evidence type="ECO:0000313" key="4">
    <source>
        <dbReference type="Proteomes" id="UP001265746"/>
    </source>
</evidence>
<dbReference type="Proteomes" id="UP001265746">
    <property type="component" value="Unassembled WGS sequence"/>
</dbReference>
<name>A0AAD9S7G3_PHOAM</name>
<accession>A0AAD9S7G3</accession>
<keyword evidence="2" id="KW-1133">Transmembrane helix</keyword>
<feature type="region of interest" description="Disordered" evidence="1">
    <location>
        <begin position="364"/>
        <end position="394"/>
    </location>
</feature>
<gene>
    <name evidence="3" type="ORF">N8I77_010028</name>
</gene>
<evidence type="ECO:0000313" key="3">
    <source>
        <dbReference type="EMBL" id="KAK2600501.1"/>
    </source>
</evidence>
<feature type="transmembrane region" description="Helical" evidence="2">
    <location>
        <begin position="285"/>
        <end position="305"/>
    </location>
</feature>
<dbReference type="EMBL" id="JAUJFL010000006">
    <property type="protein sequence ID" value="KAK2600501.1"/>
    <property type="molecule type" value="Genomic_DNA"/>
</dbReference>
<protein>
    <submittedName>
        <fullName evidence="3">Uncharacterized protein</fullName>
    </submittedName>
</protein>
<proteinExistence type="predicted"/>
<evidence type="ECO:0000256" key="2">
    <source>
        <dbReference type="SAM" id="Phobius"/>
    </source>
</evidence>
<keyword evidence="4" id="KW-1185">Reference proteome</keyword>
<keyword evidence="2" id="KW-0812">Transmembrane</keyword>
<sequence length="394" mass="41226">MVGGIKADKPPRLYFEISHLAYLPQSHQIYLRRDLIDLKMYRNYVMATGALLLLRSAAGPGVRRMDDGFFGAEHVQPLFSPFQPHLHDLMRREGGCQAGSHPCSDINSTACCPNSAYCVVNETTFDTQCCDLGSSCGLTCGAASFYSELTATTTDMAVSTSTAEPVVACVGRKCTSTWYLCPESIGGGCCPFGSDCVSGGSCLFSEAAPTVSACTNGQFNCGVDTQGNRCCPLGAVCTSASSSGYYCASSVTAPAALPTTVSIIVSPTATAAQAASGGDDVALKVGLGVGIPVAVICIAVLIFVWRIRVAKKHRNKNSSVDQKKDYEKPELAADPVVVPAELDVSAGELPAQILEAELPEDGIVAELPGEAEPAEPESLQDQCGQREAHSGSPC</sequence>
<comment type="caution">
    <text evidence="3">The sequence shown here is derived from an EMBL/GenBank/DDBJ whole genome shotgun (WGS) entry which is preliminary data.</text>
</comment>
<reference evidence="3" key="1">
    <citation type="submission" date="2023-06" db="EMBL/GenBank/DDBJ databases">
        <authorList>
            <person name="Noh H."/>
        </authorList>
    </citation>
    <scope>NUCLEOTIDE SEQUENCE</scope>
    <source>
        <strain evidence="3">DUCC20226</strain>
    </source>
</reference>
<organism evidence="3 4">
    <name type="scientific">Phomopsis amygdali</name>
    <name type="common">Fusicoccum amygdali</name>
    <dbReference type="NCBI Taxonomy" id="1214568"/>
    <lineage>
        <taxon>Eukaryota</taxon>
        <taxon>Fungi</taxon>
        <taxon>Dikarya</taxon>
        <taxon>Ascomycota</taxon>
        <taxon>Pezizomycotina</taxon>
        <taxon>Sordariomycetes</taxon>
        <taxon>Sordariomycetidae</taxon>
        <taxon>Diaporthales</taxon>
        <taxon>Diaporthaceae</taxon>
        <taxon>Diaporthe</taxon>
    </lineage>
</organism>